<dbReference type="PANTHER" id="PTHR33990">
    <property type="entry name" value="PROTEIN YJDN-RELATED"/>
    <property type="match status" value="1"/>
</dbReference>
<protein>
    <submittedName>
        <fullName evidence="2">3-demethylubiquinone-9 3-methyltransferase (Glyoxalase superfamily)</fullName>
    </submittedName>
</protein>
<evidence type="ECO:0000259" key="1">
    <source>
        <dbReference type="Pfam" id="PF06983"/>
    </source>
</evidence>
<dbReference type="SUPFAM" id="SSF54593">
    <property type="entry name" value="Glyoxalase/Bleomycin resistance protein/Dihydroxybiphenyl dioxygenase"/>
    <property type="match status" value="1"/>
</dbReference>
<evidence type="ECO:0000313" key="3">
    <source>
        <dbReference type="Proteomes" id="UP000620262"/>
    </source>
</evidence>
<dbReference type="InterPro" id="IPR028973">
    <property type="entry name" value="PhnB-like"/>
</dbReference>
<dbReference type="Gene3D" id="3.10.180.10">
    <property type="entry name" value="2,3-Dihydroxybiphenyl 1,2-Dioxygenase, domain 1"/>
    <property type="match status" value="1"/>
</dbReference>
<dbReference type="Proteomes" id="UP000620262">
    <property type="component" value="Unassembled WGS sequence"/>
</dbReference>
<sequence>MVKVISFLWFAERAREAVEFYVSLVPDSSIGDITTVPSETPSGPPGSVEIVEFTLGDQNFIAMQAGPFEQFNHAFSVQVVCENQAELDRIWDGFLANGGTAEHCGWLRDRWGLSWQIVPKALAEMMSGTRKGNAKKMTEAMLKMVKIDVATLEQAFQEAA</sequence>
<dbReference type="InterPro" id="IPR009725">
    <property type="entry name" value="3_dmu_93_MTrfase"/>
</dbReference>
<dbReference type="PIRSF" id="PIRSF021700">
    <property type="entry name" value="3_dmu_93_MTrfase"/>
    <property type="match status" value="1"/>
</dbReference>
<feature type="domain" description="PhnB-like" evidence="1">
    <location>
        <begin position="3"/>
        <end position="118"/>
    </location>
</feature>
<dbReference type="CDD" id="cd06588">
    <property type="entry name" value="PhnB_like"/>
    <property type="match status" value="1"/>
</dbReference>
<dbReference type="EMBL" id="JADBEC010000001">
    <property type="protein sequence ID" value="MBE1506185.1"/>
    <property type="molecule type" value="Genomic_DNA"/>
</dbReference>
<dbReference type="RefSeq" id="WP_192729925.1">
    <property type="nucleotide sequence ID" value="NZ_BAAAVL010000017.1"/>
</dbReference>
<gene>
    <name evidence="2" type="ORF">H4W29_003366</name>
</gene>
<organism evidence="2 3">
    <name type="scientific">Rhizobium viscosum</name>
    <name type="common">Arthrobacter viscosus</name>
    <dbReference type="NCBI Taxonomy" id="1673"/>
    <lineage>
        <taxon>Bacteria</taxon>
        <taxon>Pseudomonadati</taxon>
        <taxon>Pseudomonadota</taxon>
        <taxon>Alphaproteobacteria</taxon>
        <taxon>Hyphomicrobiales</taxon>
        <taxon>Rhizobiaceae</taxon>
        <taxon>Rhizobium/Agrobacterium group</taxon>
        <taxon>Rhizobium</taxon>
    </lineage>
</organism>
<proteinExistence type="predicted"/>
<dbReference type="PANTHER" id="PTHR33990:SF2">
    <property type="entry name" value="PHNB-LIKE DOMAIN-CONTAINING PROTEIN"/>
    <property type="match status" value="1"/>
</dbReference>
<evidence type="ECO:0000313" key="2">
    <source>
        <dbReference type="EMBL" id="MBE1506185.1"/>
    </source>
</evidence>
<keyword evidence="3" id="KW-1185">Reference proteome</keyword>
<accession>A0ABR9ISQ5</accession>
<reference evidence="2 3" key="1">
    <citation type="submission" date="2020-10" db="EMBL/GenBank/DDBJ databases">
        <title>Sequencing the genomes of 1000 actinobacteria strains.</title>
        <authorList>
            <person name="Klenk H.-P."/>
        </authorList>
    </citation>
    <scope>NUCLEOTIDE SEQUENCE [LARGE SCALE GENOMIC DNA]</scope>
    <source>
        <strain evidence="2 3">DSM 7307</strain>
    </source>
</reference>
<comment type="caution">
    <text evidence="2">The sequence shown here is derived from an EMBL/GenBank/DDBJ whole genome shotgun (WGS) entry which is preliminary data.</text>
</comment>
<dbReference type="InterPro" id="IPR029068">
    <property type="entry name" value="Glyas_Bleomycin-R_OHBP_Dase"/>
</dbReference>
<name>A0ABR9ISQ5_RHIVS</name>
<dbReference type="Pfam" id="PF06983">
    <property type="entry name" value="3-dmu-9_3-mt"/>
    <property type="match status" value="1"/>
</dbReference>